<sequence>MTAMAYVFETIPADRGLIDLNDPREVSWWRKQFECSEEQLRKAVEQVGNSSATVEQWLDGRKIVTI</sequence>
<accession>A0A127JTC6</accession>
<protein>
    <recommendedName>
        <fullName evidence="3">DUF3606 domain-containing protein</fullName>
    </recommendedName>
</protein>
<dbReference type="Proteomes" id="UP000070433">
    <property type="component" value="Chromosome"/>
</dbReference>
<reference evidence="1 2" key="1">
    <citation type="journal article" date="2014" name="Int. J. Syst. Evol. Microbiol.">
        <title>Ramlibacter solisilvae sp. nov., isolated from forest soil, and emended description of the genus Ramlibacter.</title>
        <authorList>
            <person name="Lee H.J."/>
            <person name="Lee S.H."/>
            <person name="Lee S.S."/>
            <person name="Lee J.S."/>
            <person name="Kim Y."/>
            <person name="Kim S.C."/>
            <person name="Jeon C.O."/>
        </authorList>
    </citation>
    <scope>NUCLEOTIDE SEQUENCE [LARGE SCALE GENOMIC DNA]</scope>
    <source>
        <strain evidence="1 2">5-10</strain>
    </source>
</reference>
<dbReference type="EMBL" id="CP010951">
    <property type="protein sequence ID" value="AMO23190.1"/>
    <property type="molecule type" value="Genomic_DNA"/>
</dbReference>
<evidence type="ECO:0008006" key="3">
    <source>
        <dbReference type="Google" id="ProtNLM"/>
    </source>
</evidence>
<evidence type="ECO:0000313" key="1">
    <source>
        <dbReference type="EMBL" id="AMO23190.1"/>
    </source>
</evidence>
<keyword evidence="2" id="KW-1185">Reference proteome</keyword>
<evidence type="ECO:0000313" key="2">
    <source>
        <dbReference type="Proteomes" id="UP000070433"/>
    </source>
</evidence>
<proteinExistence type="predicted"/>
<gene>
    <name evidence="1" type="ORF">UC35_10155</name>
</gene>
<organism evidence="1 2">
    <name type="scientific">Ramlibacter tataouinensis</name>
    <dbReference type="NCBI Taxonomy" id="94132"/>
    <lineage>
        <taxon>Bacteria</taxon>
        <taxon>Pseudomonadati</taxon>
        <taxon>Pseudomonadota</taxon>
        <taxon>Betaproteobacteria</taxon>
        <taxon>Burkholderiales</taxon>
        <taxon>Comamonadaceae</taxon>
        <taxon>Ramlibacter</taxon>
    </lineage>
</organism>
<dbReference type="Pfam" id="PF12244">
    <property type="entry name" value="DUF3606"/>
    <property type="match status" value="1"/>
</dbReference>
<name>A0A127JTC6_9BURK</name>
<dbReference type="AlphaFoldDB" id="A0A127JTC6"/>
<dbReference type="InterPro" id="IPR022037">
    <property type="entry name" value="DUF3606"/>
</dbReference>